<dbReference type="GO" id="GO:0008757">
    <property type="term" value="F:S-adenosylmethionine-dependent methyltransferase activity"/>
    <property type="evidence" value="ECO:0007669"/>
    <property type="project" value="InterPro"/>
</dbReference>
<sequence length="188" mass="21439">MFAEGKIVNIGCGEDPAGFGEHAVHVDLDVYNHPNFVRADAHNLPFKDDEFDTAILGDILEHAEDPVKMLSEAGRVAKKVVATVYEEWRLRGDKEAQIQKFYSDEKKLGFDNHIDYLRSLPDFKDKIVEVIDDHVVSHHPHLHMFTEDGLKEIIDKAGLEVIIFKKYQEGEAEGRAVYNWLIVVQKKA</sequence>
<dbReference type="Gene3D" id="3.40.50.150">
    <property type="entry name" value="Vaccinia Virus protein VP39"/>
    <property type="match status" value="1"/>
</dbReference>
<feature type="domain" description="Methyltransferase type 11" evidence="1">
    <location>
        <begin position="34"/>
        <end position="79"/>
    </location>
</feature>
<organism evidence="2">
    <name type="scientific">viral metagenome</name>
    <dbReference type="NCBI Taxonomy" id="1070528"/>
    <lineage>
        <taxon>unclassified sequences</taxon>
        <taxon>metagenomes</taxon>
        <taxon>organismal metagenomes</taxon>
    </lineage>
</organism>
<evidence type="ECO:0000259" key="1">
    <source>
        <dbReference type="Pfam" id="PF08241"/>
    </source>
</evidence>
<name>A0A6M3K8B8_9ZZZZ</name>
<dbReference type="Pfam" id="PF08241">
    <property type="entry name" value="Methyltransf_11"/>
    <property type="match status" value="1"/>
</dbReference>
<protein>
    <submittedName>
        <fullName evidence="2">Putative methyltransferase</fullName>
    </submittedName>
</protein>
<proteinExistence type="predicted"/>
<evidence type="ECO:0000313" key="2">
    <source>
        <dbReference type="EMBL" id="QJA78052.1"/>
    </source>
</evidence>
<dbReference type="GO" id="GO:0032259">
    <property type="term" value="P:methylation"/>
    <property type="evidence" value="ECO:0007669"/>
    <property type="project" value="UniProtKB-KW"/>
</dbReference>
<dbReference type="InterPro" id="IPR013216">
    <property type="entry name" value="Methyltransf_11"/>
</dbReference>
<dbReference type="EMBL" id="MT142318">
    <property type="protein sequence ID" value="QJA78052.1"/>
    <property type="molecule type" value="Genomic_DNA"/>
</dbReference>
<dbReference type="SUPFAM" id="SSF53335">
    <property type="entry name" value="S-adenosyl-L-methionine-dependent methyltransferases"/>
    <property type="match status" value="1"/>
</dbReference>
<gene>
    <name evidence="2" type="ORF">MM415A01144_0002</name>
</gene>
<accession>A0A6M3K8B8</accession>
<dbReference type="AlphaFoldDB" id="A0A6M3K8B8"/>
<keyword evidence="2" id="KW-0489">Methyltransferase</keyword>
<keyword evidence="2" id="KW-0808">Transferase</keyword>
<dbReference type="InterPro" id="IPR029063">
    <property type="entry name" value="SAM-dependent_MTases_sf"/>
</dbReference>
<reference evidence="2" key="1">
    <citation type="submission" date="2020-03" db="EMBL/GenBank/DDBJ databases">
        <title>The deep terrestrial virosphere.</title>
        <authorList>
            <person name="Holmfeldt K."/>
            <person name="Nilsson E."/>
            <person name="Simone D."/>
            <person name="Lopez-Fernandez M."/>
            <person name="Wu X."/>
            <person name="de Brujin I."/>
            <person name="Lundin D."/>
            <person name="Andersson A."/>
            <person name="Bertilsson S."/>
            <person name="Dopson M."/>
        </authorList>
    </citation>
    <scope>NUCLEOTIDE SEQUENCE</scope>
    <source>
        <strain evidence="2">MM415A01144</strain>
    </source>
</reference>